<dbReference type="PANTHER" id="PTHR43133">
    <property type="entry name" value="RNA POLYMERASE ECF-TYPE SIGMA FACTO"/>
    <property type="match status" value="1"/>
</dbReference>
<dbReference type="Gene3D" id="1.10.1740.10">
    <property type="match status" value="1"/>
</dbReference>
<dbReference type="InterPro" id="IPR013324">
    <property type="entry name" value="RNA_pol_sigma_r3/r4-like"/>
</dbReference>
<gene>
    <name evidence="9" type="ordered locus">Clocl_1752</name>
</gene>
<dbReference type="PROSITE" id="PS01063">
    <property type="entry name" value="SIGMA70_ECF"/>
    <property type="match status" value="1"/>
</dbReference>
<reference evidence="9 10" key="2">
    <citation type="journal article" date="2012" name="Stand. Genomic Sci.">
        <title>Complete Genome Sequence of Clostridium clariflavum DSM 19732.</title>
        <authorList>
            <person name="Izquierdo J.A."/>
            <person name="Goodwin L."/>
            <person name="Davenport K.W."/>
            <person name="Teshima H."/>
            <person name="Bruce D."/>
            <person name="Detter C."/>
            <person name="Tapia R."/>
            <person name="Han S."/>
            <person name="Land M."/>
            <person name="Hauser L."/>
            <person name="Jeffries C.D."/>
            <person name="Han J."/>
            <person name="Pitluck S."/>
            <person name="Nolan M."/>
            <person name="Chen A."/>
            <person name="Huntemann M."/>
            <person name="Mavromatis K."/>
            <person name="Mikhailova N."/>
            <person name="Liolios K."/>
            <person name="Woyke T."/>
            <person name="Lynd L.R."/>
        </authorList>
    </citation>
    <scope>NUCLEOTIDE SEQUENCE [LARGE SCALE GENOMIC DNA]</scope>
    <source>
        <strain evidence="10">DSM 19732 / NBRC 101661 / EBR45</strain>
    </source>
</reference>
<reference evidence="10" key="1">
    <citation type="submission" date="2011-12" db="EMBL/GenBank/DDBJ databases">
        <title>Complete sequence of Clostridium clariflavum DSM 19732.</title>
        <authorList>
            <consortium name="US DOE Joint Genome Institute"/>
            <person name="Lucas S."/>
            <person name="Han J."/>
            <person name="Lapidus A."/>
            <person name="Cheng J.-F."/>
            <person name="Goodwin L."/>
            <person name="Pitluck S."/>
            <person name="Peters L."/>
            <person name="Teshima H."/>
            <person name="Detter J.C."/>
            <person name="Han C."/>
            <person name="Tapia R."/>
            <person name="Land M."/>
            <person name="Hauser L."/>
            <person name="Kyrpides N."/>
            <person name="Ivanova N."/>
            <person name="Pagani I."/>
            <person name="Kitzmiller T."/>
            <person name="Lynd L."/>
            <person name="Izquierdo J."/>
            <person name="Woyke T."/>
        </authorList>
    </citation>
    <scope>NUCLEOTIDE SEQUENCE [LARGE SCALE GENOMIC DNA]</scope>
    <source>
        <strain evidence="10">DSM 19732 / NBRC 101661 / EBR45</strain>
    </source>
</reference>
<dbReference type="KEGG" id="ccl:Clocl_1752"/>
<evidence type="ECO:0000313" key="9">
    <source>
        <dbReference type="EMBL" id="AEV68362.1"/>
    </source>
</evidence>
<keyword evidence="10" id="KW-1185">Reference proteome</keyword>
<accession>G8LTB5</accession>
<dbReference type="Pfam" id="PF08281">
    <property type="entry name" value="Sigma70_r4_2"/>
    <property type="match status" value="1"/>
</dbReference>
<dbReference type="Proteomes" id="UP000005435">
    <property type="component" value="Chromosome"/>
</dbReference>
<evidence type="ECO:0000256" key="6">
    <source>
        <dbReference type="RuleBase" id="RU000716"/>
    </source>
</evidence>
<dbReference type="RefSeq" id="WP_014254948.1">
    <property type="nucleotide sequence ID" value="NC_016627.1"/>
</dbReference>
<comment type="similarity">
    <text evidence="1 6">Belongs to the sigma-70 factor family. ECF subfamily.</text>
</comment>
<dbReference type="InterPro" id="IPR036388">
    <property type="entry name" value="WH-like_DNA-bd_sf"/>
</dbReference>
<dbReference type="Pfam" id="PF04542">
    <property type="entry name" value="Sigma70_r2"/>
    <property type="match status" value="1"/>
</dbReference>
<dbReference type="SUPFAM" id="SSF88946">
    <property type="entry name" value="Sigma2 domain of RNA polymerase sigma factors"/>
    <property type="match status" value="1"/>
</dbReference>
<evidence type="ECO:0000313" key="10">
    <source>
        <dbReference type="Proteomes" id="UP000005435"/>
    </source>
</evidence>
<dbReference type="HOGENOM" id="CLU_047691_3_0_9"/>
<feature type="domain" description="RNA polymerase sigma factor 70 region 4 type 2" evidence="8">
    <location>
        <begin position="130"/>
        <end position="181"/>
    </location>
</feature>
<dbReference type="InterPro" id="IPR013325">
    <property type="entry name" value="RNA_pol_sigma_r2"/>
</dbReference>
<dbReference type="InterPro" id="IPR013249">
    <property type="entry name" value="RNA_pol_sigma70_r4_t2"/>
</dbReference>
<dbReference type="STRING" id="720554.Clocl_1752"/>
<dbReference type="InterPro" id="IPR039425">
    <property type="entry name" value="RNA_pol_sigma-70-like"/>
</dbReference>
<dbReference type="GO" id="GO:0006352">
    <property type="term" value="P:DNA-templated transcription initiation"/>
    <property type="evidence" value="ECO:0007669"/>
    <property type="project" value="InterPro"/>
</dbReference>
<dbReference type="CDD" id="cd06171">
    <property type="entry name" value="Sigma70_r4"/>
    <property type="match status" value="1"/>
</dbReference>
<dbReference type="OrthoDB" id="9782703at2"/>
<dbReference type="InterPro" id="IPR000838">
    <property type="entry name" value="RNA_pol_sigma70_ECF_CS"/>
</dbReference>
<dbReference type="Gene3D" id="1.10.10.10">
    <property type="entry name" value="Winged helix-like DNA-binding domain superfamily/Winged helix DNA-binding domain"/>
    <property type="match status" value="1"/>
</dbReference>
<keyword evidence="5 6" id="KW-0804">Transcription</keyword>
<dbReference type="NCBIfam" id="TIGR02937">
    <property type="entry name" value="sigma70-ECF"/>
    <property type="match status" value="1"/>
</dbReference>
<dbReference type="EMBL" id="CP003065">
    <property type="protein sequence ID" value="AEV68362.1"/>
    <property type="molecule type" value="Genomic_DNA"/>
</dbReference>
<keyword evidence="2 6" id="KW-0805">Transcription regulation</keyword>
<evidence type="ECO:0000256" key="5">
    <source>
        <dbReference type="ARBA" id="ARBA00023163"/>
    </source>
</evidence>
<protein>
    <recommendedName>
        <fullName evidence="6">RNA polymerase sigma factor</fullName>
    </recommendedName>
</protein>
<evidence type="ECO:0000256" key="2">
    <source>
        <dbReference type="ARBA" id="ARBA00023015"/>
    </source>
</evidence>
<name>G8LTB5_ACECE</name>
<dbReference type="InterPro" id="IPR014284">
    <property type="entry name" value="RNA_pol_sigma-70_dom"/>
</dbReference>
<evidence type="ECO:0000256" key="3">
    <source>
        <dbReference type="ARBA" id="ARBA00023082"/>
    </source>
</evidence>
<proteinExistence type="inferred from homology"/>
<dbReference type="PANTHER" id="PTHR43133:SF60">
    <property type="entry name" value="RNA POLYMERASE SIGMA FACTOR SIGV"/>
    <property type="match status" value="1"/>
</dbReference>
<feature type="domain" description="RNA polymerase sigma-70 region 2" evidence="7">
    <location>
        <begin position="23"/>
        <end position="87"/>
    </location>
</feature>
<dbReference type="GO" id="GO:0006950">
    <property type="term" value="P:response to stress"/>
    <property type="evidence" value="ECO:0007669"/>
    <property type="project" value="UniProtKB-ARBA"/>
</dbReference>
<dbReference type="InterPro" id="IPR007627">
    <property type="entry name" value="RNA_pol_sigma70_r2"/>
</dbReference>
<evidence type="ECO:0000256" key="1">
    <source>
        <dbReference type="ARBA" id="ARBA00010641"/>
    </source>
</evidence>
<keyword evidence="3 6" id="KW-0731">Sigma factor</keyword>
<dbReference type="eggNOG" id="COG1595">
    <property type="taxonomic scope" value="Bacteria"/>
</dbReference>
<dbReference type="AlphaFoldDB" id="G8LTB5"/>
<dbReference type="SUPFAM" id="SSF88659">
    <property type="entry name" value="Sigma3 and sigma4 domains of RNA polymerase sigma factors"/>
    <property type="match status" value="1"/>
</dbReference>
<evidence type="ECO:0000259" key="7">
    <source>
        <dbReference type="Pfam" id="PF04542"/>
    </source>
</evidence>
<evidence type="ECO:0000259" key="8">
    <source>
        <dbReference type="Pfam" id="PF08281"/>
    </source>
</evidence>
<organism evidence="9 10">
    <name type="scientific">Acetivibrio clariflavus (strain DSM 19732 / NBRC 101661 / EBR45)</name>
    <name type="common">Clostridium clariflavum</name>
    <dbReference type="NCBI Taxonomy" id="720554"/>
    <lineage>
        <taxon>Bacteria</taxon>
        <taxon>Bacillati</taxon>
        <taxon>Bacillota</taxon>
        <taxon>Clostridia</taxon>
        <taxon>Eubacteriales</taxon>
        <taxon>Oscillospiraceae</taxon>
        <taxon>Acetivibrio</taxon>
    </lineage>
</organism>
<dbReference type="GO" id="GO:0016987">
    <property type="term" value="F:sigma factor activity"/>
    <property type="evidence" value="ECO:0007669"/>
    <property type="project" value="UniProtKB-KW"/>
</dbReference>
<dbReference type="GO" id="GO:0003677">
    <property type="term" value="F:DNA binding"/>
    <property type="evidence" value="ECO:0007669"/>
    <property type="project" value="UniProtKB-KW"/>
</dbReference>
<evidence type="ECO:0000256" key="4">
    <source>
        <dbReference type="ARBA" id="ARBA00023125"/>
    </source>
</evidence>
<sequence>MEVPDQKIIKLCKKNKREGFELLFKKYERYIYSICYSYTYSQQDALDLVQEVFLRIYRNFEKVDEKKPVSPWIKKITVNTCINFKRDIRNKVSELSINSNVDESDRALEKIIPDSELTEDKVMYFDTKKALEDSIKELPDEIRMAVLLRHINGLSYNEIAELMSCPVGTIKTYLFRGRRLLKESLVKKGIWEM</sequence>
<keyword evidence="4 6" id="KW-0238">DNA-binding</keyword>